<dbReference type="GO" id="GO:0004674">
    <property type="term" value="F:protein serine/threonine kinase activity"/>
    <property type="evidence" value="ECO:0007669"/>
    <property type="project" value="UniProtKB-EC"/>
</dbReference>
<keyword evidence="3 4" id="KW-0067">ATP-binding</keyword>
<dbReference type="PANTHER" id="PTHR11909">
    <property type="entry name" value="CASEIN KINASE-RELATED"/>
    <property type="match status" value="1"/>
</dbReference>
<dbReference type="PROSITE" id="PS00107">
    <property type="entry name" value="PROTEIN_KINASE_ATP"/>
    <property type="match status" value="1"/>
</dbReference>
<evidence type="ECO:0000256" key="4">
    <source>
        <dbReference type="PROSITE-ProRule" id="PRU10141"/>
    </source>
</evidence>
<dbReference type="InterPro" id="IPR017441">
    <property type="entry name" value="Protein_kinase_ATP_BS"/>
</dbReference>
<keyword evidence="7" id="KW-1185">Reference proteome</keyword>
<feature type="binding site" evidence="4">
    <location>
        <position position="123"/>
    </location>
    <ligand>
        <name>ATP</name>
        <dbReference type="ChEBI" id="CHEBI:30616"/>
    </ligand>
</feature>
<gene>
    <name evidence="8" type="primary">LOC108075427</name>
</gene>
<dbReference type="InterPro" id="IPR000719">
    <property type="entry name" value="Prot_kinase_dom"/>
</dbReference>
<feature type="compositionally biased region" description="Basic and acidic residues" evidence="5">
    <location>
        <begin position="379"/>
        <end position="474"/>
    </location>
</feature>
<keyword evidence="8" id="KW-0418">Kinase</keyword>
<dbReference type="Pfam" id="PF00069">
    <property type="entry name" value="Pkinase"/>
    <property type="match status" value="1"/>
</dbReference>
<dbReference type="SUPFAM" id="SSF56112">
    <property type="entry name" value="Protein kinase-like (PK-like)"/>
    <property type="match status" value="1"/>
</dbReference>
<dbReference type="InterPro" id="IPR008271">
    <property type="entry name" value="Ser/Thr_kinase_AS"/>
</dbReference>
<dbReference type="SMART" id="SM00220">
    <property type="entry name" value="S_TKc"/>
    <property type="match status" value="1"/>
</dbReference>
<dbReference type="AlphaFoldDB" id="A0A6P4IKP4"/>
<dbReference type="FunFam" id="1.10.510.10:FF:000596">
    <property type="entry name" value="CK1 family protein kinase"/>
    <property type="match status" value="1"/>
</dbReference>
<evidence type="ECO:0000256" key="5">
    <source>
        <dbReference type="SAM" id="MobiDB-lite"/>
    </source>
</evidence>
<evidence type="ECO:0000256" key="3">
    <source>
        <dbReference type="ARBA" id="ARBA00022840"/>
    </source>
</evidence>
<feature type="region of interest" description="Disordered" evidence="5">
    <location>
        <begin position="1"/>
        <end position="73"/>
    </location>
</feature>
<accession>A0A6P4IKP4</accession>
<dbReference type="CDD" id="cd14016">
    <property type="entry name" value="STKc_CK1"/>
    <property type="match status" value="1"/>
</dbReference>
<dbReference type="EC" id="2.7.11.1" evidence="1"/>
<feature type="compositionally biased region" description="Basic residues" evidence="5">
    <location>
        <begin position="15"/>
        <end position="27"/>
    </location>
</feature>
<dbReference type="RefSeq" id="XP_017023341.1">
    <property type="nucleotide sequence ID" value="XM_017167852.3"/>
</dbReference>
<sequence length="520" mass="60763">MADADKGLAKDKGHCQGRPHCHPHTSKQQHDRKEQPAPESSAAATKPQPTRNHQQRQRRNGRPGSTRYVAAPSATQPLPNIVVAGKYRLLSRIGQGSFGELYRAEGLKYGELVAVKLERAAVKHPLLAREARIYGILQGGVGIPHMRHYGTEGEFNVMVLDLLGPTLEDMLNLCSRTFSMKTILMLADQILIRVEYLHLKCFVHRDIKPDNFLMGRGRHTTQVFMIDFGLAKKYFSQSSQLHIEYTENKELVGTARYASVRAHYAEQGRRDDLESVGYLLLYFRRGRLPWQGIRAASEVQKYERIAECKASVPIDVLCSGLPMEFFLYLKYCRNLPFEQKPDYVFLRQLFKTVFRNQYKRFDFQYDWDLKRQKQAQYPKQDDSRGQRAREGHRNEETDRDLNRKVDKGRRETGKRNPERDREREKERNLATDRYGHRPREMGRAGYTHRERGHDRDRDRARDRHRERCPKDKTHNCSHSSCSFHRQQQRLRDQQLGLATERSRHVREEPQSSHRQPPPGL</sequence>
<dbReference type="InterPro" id="IPR050235">
    <property type="entry name" value="CK1_Ser-Thr_kinase"/>
</dbReference>
<dbReference type="PROSITE" id="PS50011">
    <property type="entry name" value="PROTEIN_KINASE_DOM"/>
    <property type="match status" value="1"/>
</dbReference>
<evidence type="ECO:0000313" key="8">
    <source>
        <dbReference type="RefSeq" id="XP_017023341.1"/>
    </source>
</evidence>
<keyword evidence="8" id="KW-0808">Transferase</keyword>
<feature type="compositionally biased region" description="Basic and acidic residues" evidence="5">
    <location>
        <begin position="1"/>
        <end position="14"/>
    </location>
</feature>
<reference evidence="8" key="1">
    <citation type="submission" date="2025-08" db="UniProtKB">
        <authorList>
            <consortium name="RefSeq"/>
        </authorList>
    </citation>
    <scope>IDENTIFICATION</scope>
    <source>
        <strain evidence="8">14028-0561.14</strain>
        <tissue evidence="8">Whole fly</tissue>
    </source>
</reference>
<dbReference type="OMA" id="HIEYTEN"/>
<feature type="domain" description="Protein kinase" evidence="6">
    <location>
        <begin position="87"/>
        <end position="354"/>
    </location>
</feature>
<dbReference type="Gene3D" id="1.10.510.10">
    <property type="entry name" value="Transferase(Phosphotransferase) domain 1"/>
    <property type="match status" value="1"/>
</dbReference>
<evidence type="ECO:0000313" key="7">
    <source>
        <dbReference type="Proteomes" id="UP001652661"/>
    </source>
</evidence>
<dbReference type="Proteomes" id="UP001652661">
    <property type="component" value="Chromosome 3R"/>
</dbReference>
<dbReference type="PROSITE" id="PS00108">
    <property type="entry name" value="PROTEIN_KINASE_ST"/>
    <property type="match status" value="1"/>
</dbReference>
<dbReference type="OrthoDB" id="5800476at2759"/>
<proteinExistence type="predicted"/>
<dbReference type="GO" id="GO:0005524">
    <property type="term" value="F:ATP binding"/>
    <property type="evidence" value="ECO:0007669"/>
    <property type="project" value="UniProtKB-UniRule"/>
</dbReference>
<dbReference type="GeneID" id="108075427"/>
<feature type="region of interest" description="Disordered" evidence="5">
    <location>
        <begin position="374"/>
        <end position="520"/>
    </location>
</feature>
<keyword evidence="2 4" id="KW-0547">Nucleotide-binding</keyword>
<evidence type="ECO:0000256" key="1">
    <source>
        <dbReference type="ARBA" id="ARBA00012513"/>
    </source>
</evidence>
<organism evidence="7 8">
    <name type="scientific">Drosophila kikkawai</name>
    <name type="common">Fruit fly</name>
    <dbReference type="NCBI Taxonomy" id="30033"/>
    <lineage>
        <taxon>Eukaryota</taxon>
        <taxon>Metazoa</taxon>
        <taxon>Ecdysozoa</taxon>
        <taxon>Arthropoda</taxon>
        <taxon>Hexapoda</taxon>
        <taxon>Insecta</taxon>
        <taxon>Pterygota</taxon>
        <taxon>Neoptera</taxon>
        <taxon>Endopterygota</taxon>
        <taxon>Diptera</taxon>
        <taxon>Brachycera</taxon>
        <taxon>Muscomorpha</taxon>
        <taxon>Ephydroidea</taxon>
        <taxon>Drosophilidae</taxon>
        <taxon>Drosophila</taxon>
        <taxon>Sophophora</taxon>
    </lineage>
</organism>
<protein>
    <recommendedName>
        <fullName evidence="1">non-specific serine/threonine protein kinase</fullName>
        <ecNumber evidence="1">2.7.11.1</ecNumber>
    </recommendedName>
</protein>
<evidence type="ECO:0000259" key="6">
    <source>
        <dbReference type="PROSITE" id="PS50011"/>
    </source>
</evidence>
<feature type="compositionally biased region" description="Basic and acidic residues" evidence="5">
    <location>
        <begin position="500"/>
        <end position="511"/>
    </location>
</feature>
<evidence type="ECO:0000256" key="2">
    <source>
        <dbReference type="ARBA" id="ARBA00022741"/>
    </source>
</evidence>
<name>A0A6P4IKP4_DROKI</name>
<dbReference type="InterPro" id="IPR011009">
    <property type="entry name" value="Kinase-like_dom_sf"/>
</dbReference>